<keyword evidence="3" id="KW-1185">Reference proteome</keyword>
<gene>
    <name evidence="2" type="ORF">CUTER_09470</name>
</gene>
<dbReference type="InterPro" id="IPR005152">
    <property type="entry name" value="Lipase_secreted"/>
</dbReference>
<protein>
    <submittedName>
        <fullName evidence="2">Secretory lipase</fullName>
    </submittedName>
</protein>
<dbReference type="SUPFAM" id="SSF53474">
    <property type="entry name" value="alpha/beta-Hydrolases"/>
    <property type="match status" value="1"/>
</dbReference>
<feature type="compositionally biased region" description="Low complexity" evidence="1">
    <location>
        <begin position="11"/>
        <end position="24"/>
    </location>
</feature>
<sequence>MPLSAQATTLSNADTSSLADTSSTAGIRQELSSYAHLPTTTSVGSSDPNDPFYLPPETIPTAPGSVIRTQSISTDLGLGSSHLANSVTKMLYTSTDVNGRAMAVSGFVVEPANPWQGEGPTPTVVIAPGTFGAGDTCATSKMPALLGIFTIDEGNPNFVPNYLMPFQLAMLDAGMRVVVTDYAGLGTPGAHTYAMHTEEGRAVLDAARAGLSMAGQPADSPVAFWGFSQGGGASAAAAEMVADYAPELNVKGTFAAAPPSDLLQVIDVVDGSALSGVSMYSILGFSDRFPRFKEKIDSYLNDLGKAYLAREAENCSLDTMAVSGFIRSEELTTTGESLAEIAARDKELAAFFEQESLGKSAAHGPVLLATIASDDIIPAEQVYAYGRQLCSLGSEVEMAEAPLPSLTSSVPMGADHLVGGNIQSVYSITWLRDRFNGVPVTNTCGQF</sequence>
<reference evidence="3" key="2">
    <citation type="submission" date="2015-05" db="EMBL/GenBank/DDBJ databases">
        <title>Complete genome sequence of Corynebacterium uterequi DSM 45634, isolated from the uterus of a maiden mare.</title>
        <authorList>
            <person name="Ruckert C."/>
            <person name="Albersmeier A."/>
            <person name="Winkler A."/>
            <person name="Tauch A."/>
        </authorList>
    </citation>
    <scope>NUCLEOTIDE SEQUENCE [LARGE SCALE GENOMIC DNA]</scope>
    <source>
        <strain evidence="3">DSM 45634</strain>
    </source>
</reference>
<feature type="region of interest" description="Disordered" evidence="1">
    <location>
        <begin position="38"/>
        <end position="61"/>
    </location>
</feature>
<reference evidence="2 3" key="1">
    <citation type="journal article" date="2015" name="Genome Announc.">
        <title>Virulence Factor Genes Detected in the Complete Genome Sequence of Corynebacterium uterequi DSM 45634, Isolated from the Uterus of a Maiden Mare.</title>
        <authorList>
            <person name="Ruckert C."/>
            <person name="Kriete M."/>
            <person name="Jaenicke S."/>
            <person name="Winkler A."/>
            <person name="Tauch A."/>
        </authorList>
    </citation>
    <scope>NUCLEOTIDE SEQUENCE [LARGE SCALE GENOMIC DNA]</scope>
    <source>
        <strain evidence="2 3">DSM 45634</strain>
    </source>
</reference>
<feature type="compositionally biased region" description="Polar residues" evidence="1">
    <location>
        <begin position="1"/>
        <end position="10"/>
    </location>
</feature>
<dbReference type="PANTHER" id="PTHR34853:SF1">
    <property type="entry name" value="LIPASE 5"/>
    <property type="match status" value="1"/>
</dbReference>
<evidence type="ECO:0000313" key="3">
    <source>
        <dbReference type="Proteomes" id="UP000035548"/>
    </source>
</evidence>
<dbReference type="GO" id="GO:0016042">
    <property type="term" value="P:lipid catabolic process"/>
    <property type="evidence" value="ECO:0007669"/>
    <property type="project" value="InterPro"/>
</dbReference>
<dbReference type="KEGG" id="cut:CUTER_09470"/>
<dbReference type="InterPro" id="IPR029058">
    <property type="entry name" value="AB_hydrolase_fold"/>
</dbReference>
<dbReference type="Gene3D" id="3.40.50.1820">
    <property type="entry name" value="alpha/beta hydrolase"/>
    <property type="match status" value="1"/>
</dbReference>
<accession>A0A0G3HL76</accession>
<dbReference type="AlphaFoldDB" id="A0A0G3HL76"/>
<dbReference type="GO" id="GO:0004806">
    <property type="term" value="F:triacylglycerol lipase activity"/>
    <property type="evidence" value="ECO:0007669"/>
    <property type="project" value="InterPro"/>
</dbReference>
<evidence type="ECO:0000256" key="1">
    <source>
        <dbReference type="SAM" id="MobiDB-lite"/>
    </source>
</evidence>
<dbReference type="PATRIC" id="fig|1072256.5.peg.1865"/>
<dbReference type="PANTHER" id="PTHR34853">
    <property type="match status" value="1"/>
</dbReference>
<dbReference type="EMBL" id="CP011546">
    <property type="protein sequence ID" value="AKK11862.1"/>
    <property type="molecule type" value="Genomic_DNA"/>
</dbReference>
<organism evidence="2 3">
    <name type="scientific">Corynebacterium uterequi</name>
    <dbReference type="NCBI Taxonomy" id="1072256"/>
    <lineage>
        <taxon>Bacteria</taxon>
        <taxon>Bacillati</taxon>
        <taxon>Actinomycetota</taxon>
        <taxon>Actinomycetes</taxon>
        <taxon>Mycobacteriales</taxon>
        <taxon>Corynebacteriaceae</taxon>
        <taxon>Corynebacterium</taxon>
    </lineage>
</organism>
<name>A0A0G3HL76_9CORY</name>
<dbReference type="PIRSF" id="PIRSF029171">
    <property type="entry name" value="Esterase_LipA"/>
    <property type="match status" value="1"/>
</dbReference>
<proteinExistence type="predicted"/>
<dbReference type="Pfam" id="PF03583">
    <property type="entry name" value="LIP"/>
    <property type="match status" value="1"/>
</dbReference>
<dbReference type="Gene3D" id="1.10.260.130">
    <property type="match status" value="1"/>
</dbReference>
<feature type="region of interest" description="Disordered" evidence="1">
    <location>
        <begin position="1"/>
        <end position="24"/>
    </location>
</feature>
<dbReference type="Proteomes" id="UP000035548">
    <property type="component" value="Chromosome"/>
</dbReference>
<feature type="compositionally biased region" description="Polar residues" evidence="1">
    <location>
        <begin position="38"/>
        <end position="48"/>
    </location>
</feature>
<dbReference type="STRING" id="1072256.CUTER_09470"/>
<evidence type="ECO:0000313" key="2">
    <source>
        <dbReference type="EMBL" id="AKK11862.1"/>
    </source>
</evidence>